<keyword evidence="6" id="KW-1185">Reference proteome</keyword>
<sequence>MSNIPTVPPRLPSSSQLPARRKPISRLASLGLPSSNRKTDGPSLTRRASVAGLTSGPKNQRTSKTKHKLVELPSAPQTRPLLVGVDDDLTLGYETEGGVKEYKSQAERMSKEQRKQAGFKRLTAYCVAEAFKMKLLSSFLKREHNVFPRAFDEALYVMYHLPLLPGYGPNANVRSSAPTNMKTGQSLAAHLSEVEENGYQGTYFTSPVEPSENAMREGYITSTSPVDTRINRADKDAQSNRIPPETDEETEGDHGFVTEPETPKSDIAVDVVSTSVEIDPGAETDPGLYGRWKEPRKVLDTPGSEPSMLKQQDDDVAEVVFFEYGVVVFFGLDESQEKDILEDIENAGVMKRKINEDDWEIEECHYTHDPHISYPRIYNDFFTLKSRSHLLKLSIAHALAQSTLLAHYETSAQRVLSSPLTLSIPQQLANSGALKLRRHEALKLTGRLFKLRRDINLVSNVLDVPELFWSEASLKDLYDAVREYMEIRPRVQVLNEKLGVAGDFLDAIHDHLNSNAMERITWIIIWLIVVACLVELGEVIARLVFHAAANPEKLRAIKSIVPNHTITREDTLRVLERLMVVQDS</sequence>
<organism evidence="5 6">
    <name type="scientific">Agrocybe pediades</name>
    <dbReference type="NCBI Taxonomy" id="84607"/>
    <lineage>
        <taxon>Eukaryota</taxon>
        <taxon>Fungi</taxon>
        <taxon>Dikarya</taxon>
        <taxon>Basidiomycota</taxon>
        <taxon>Agaricomycotina</taxon>
        <taxon>Agaricomycetes</taxon>
        <taxon>Agaricomycetidae</taxon>
        <taxon>Agaricales</taxon>
        <taxon>Agaricineae</taxon>
        <taxon>Strophariaceae</taxon>
        <taxon>Agrocybe</taxon>
    </lineage>
</organism>
<evidence type="ECO:0000313" key="5">
    <source>
        <dbReference type="EMBL" id="KAF4613539.1"/>
    </source>
</evidence>
<comment type="similarity">
    <text evidence="1">Belongs to the RMD1/sif2 family.</text>
</comment>
<accession>A0A8H4QMD3</accession>
<keyword evidence="3" id="KW-1133">Transmembrane helix</keyword>
<evidence type="ECO:0000256" key="2">
    <source>
        <dbReference type="SAM" id="MobiDB-lite"/>
    </source>
</evidence>
<proteinExistence type="inferred from homology"/>
<name>A0A8H4QMD3_9AGAR</name>
<gene>
    <name evidence="5" type="ORF">D9613_007502</name>
</gene>
<comment type="caution">
    <text evidence="5">The sequence shown here is derived from an EMBL/GenBank/DDBJ whole genome shotgun (WGS) entry which is preliminary data.</text>
</comment>
<dbReference type="PANTHER" id="PTHR16255">
    <property type="entry name" value="REQUIRED FOR MEIOTIC NUCLEAR DIVISION PROTEIN 1 HOMOLOG"/>
    <property type="match status" value="1"/>
</dbReference>
<dbReference type="InterPro" id="IPR051624">
    <property type="entry name" value="RMD1/Sad1-interacting"/>
</dbReference>
<feature type="domain" description="DUF155" evidence="4">
    <location>
        <begin position="319"/>
        <end position="495"/>
    </location>
</feature>
<keyword evidence="3" id="KW-0812">Transmembrane</keyword>
<feature type="region of interest" description="Disordered" evidence="2">
    <location>
        <begin position="231"/>
        <end position="261"/>
    </location>
</feature>
<dbReference type="GO" id="GO:0005739">
    <property type="term" value="C:mitochondrion"/>
    <property type="evidence" value="ECO:0007669"/>
    <property type="project" value="UniProtKB-ARBA"/>
</dbReference>
<evidence type="ECO:0000256" key="1">
    <source>
        <dbReference type="ARBA" id="ARBA00008306"/>
    </source>
</evidence>
<evidence type="ECO:0000256" key="3">
    <source>
        <dbReference type="SAM" id="Phobius"/>
    </source>
</evidence>
<feature type="compositionally biased region" description="Basic and acidic residues" evidence="2">
    <location>
        <begin position="252"/>
        <end position="261"/>
    </location>
</feature>
<keyword evidence="3" id="KW-0472">Membrane</keyword>
<evidence type="ECO:0000313" key="6">
    <source>
        <dbReference type="Proteomes" id="UP000521872"/>
    </source>
</evidence>
<feature type="region of interest" description="Disordered" evidence="2">
    <location>
        <begin position="1"/>
        <end position="67"/>
    </location>
</feature>
<feature type="transmembrane region" description="Helical" evidence="3">
    <location>
        <begin position="520"/>
        <end position="545"/>
    </location>
</feature>
<dbReference type="Proteomes" id="UP000521872">
    <property type="component" value="Unassembled WGS sequence"/>
</dbReference>
<dbReference type="Pfam" id="PF02582">
    <property type="entry name" value="DUF155"/>
    <property type="match status" value="1"/>
</dbReference>
<dbReference type="AlphaFoldDB" id="A0A8H4QMD3"/>
<dbReference type="InterPro" id="IPR003734">
    <property type="entry name" value="DUF155"/>
</dbReference>
<protein>
    <recommendedName>
        <fullName evidence="4">DUF155 domain-containing protein</fullName>
    </recommendedName>
</protein>
<evidence type="ECO:0000259" key="4">
    <source>
        <dbReference type="Pfam" id="PF02582"/>
    </source>
</evidence>
<dbReference type="EMBL" id="JAACJL010000045">
    <property type="protein sequence ID" value="KAF4613539.1"/>
    <property type="molecule type" value="Genomic_DNA"/>
</dbReference>
<reference evidence="5 6" key="1">
    <citation type="submission" date="2019-12" db="EMBL/GenBank/DDBJ databases">
        <authorList>
            <person name="Floudas D."/>
            <person name="Bentzer J."/>
            <person name="Ahren D."/>
            <person name="Johansson T."/>
            <person name="Persson P."/>
            <person name="Tunlid A."/>
        </authorList>
    </citation>
    <scope>NUCLEOTIDE SEQUENCE [LARGE SCALE GENOMIC DNA]</scope>
    <source>
        <strain evidence="5 6">CBS 102.39</strain>
    </source>
</reference>
<dbReference type="PANTHER" id="PTHR16255:SF4">
    <property type="entry name" value="SPORULATION PROTEIN RMD8"/>
    <property type="match status" value="1"/>
</dbReference>
<feature type="compositionally biased region" description="Pro residues" evidence="2">
    <location>
        <begin position="1"/>
        <end position="11"/>
    </location>
</feature>